<protein>
    <recommendedName>
        <fullName evidence="3">HCP-like protein</fullName>
    </recommendedName>
</protein>
<dbReference type="PANTHER" id="PTHR43628:SF1">
    <property type="entry name" value="CHITIN SYNTHASE REGULATORY FACTOR 2-RELATED"/>
    <property type="match status" value="1"/>
</dbReference>
<dbReference type="PANTHER" id="PTHR43628">
    <property type="entry name" value="ACTIVATOR OF C KINASE PROTEIN 1-RELATED"/>
    <property type="match status" value="1"/>
</dbReference>
<dbReference type="OrthoDB" id="2148946at2759"/>
<dbReference type="STRING" id="1344416.A0A139A085"/>
<dbReference type="GO" id="GO:0010972">
    <property type="term" value="P:negative regulation of G2/M transition of mitotic cell cycle"/>
    <property type="evidence" value="ECO:0007669"/>
    <property type="project" value="TreeGrafter"/>
</dbReference>
<dbReference type="InterPro" id="IPR006597">
    <property type="entry name" value="Sel1-like"/>
</dbReference>
<dbReference type="SMART" id="SM00671">
    <property type="entry name" value="SEL1"/>
    <property type="match status" value="1"/>
</dbReference>
<dbReference type="EMBL" id="KQ965836">
    <property type="protein sequence ID" value="KXS10134.1"/>
    <property type="molecule type" value="Genomic_DNA"/>
</dbReference>
<reference evidence="1 2" key="1">
    <citation type="journal article" date="2015" name="Genome Biol. Evol.">
        <title>Phylogenomic analyses indicate that early fungi evolved digesting cell walls of algal ancestors of land plants.</title>
        <authorList>
            <person name="Chang Y."/>
            <person name="Wang S."/>
            <person name="Sekimoto S."/>
            <person name="Aerts A.L."/>
            <person name="Choi C."/>
            <person name="Clum A."/>
            <person name="LaButti K.M."/>
            <person name="Lindquist E.A."/>
            <person name="Yee Ngan C."/>
            <person name="Ohm R.A."/>
            <person name="Salamov A.A."/>
            <person name="Grigoriev I.V."/>
            <person name="Spatafora J.W."/>
            <person name="Berbee M.L."/>
        </authorList>
    </citation>
    <scope>NUCLEOTIDE SEQUENCE [LARGE SCALE GENOMIC DNA]</scope>
    <source>
        <strain evidence="1 2">JEL478</strain>
    </source>
</reference>
<name>A0A139A085_GONPJ</name>
<organism evidence="1 2">
    <name type="scientific">Gonapodya prolifera (strain JEL478)</name>
    <name type="common">Monoblepharis prolifera</name>
    <dbReference type="NCBI Taxonomy" id="1344416"/>
    <lineage>
        <taxon>Eukaryota</taxon>
        <taxon>Fungi</taxon>
        <taxon>Fungi incertae sedis</taxon>
        <taxon>Chytridiomycota</taxon>
        <taxon>Chytridiomycota incertae sedis</taxon>
        <taxon>Monoblepharidomycetes</taxon>
        <taxon>Monoblepharidales</taxon>
        <taxon>Gonapodyaceae</taxon>
        <taxon>Gonapodya</taxon>
    </lineage>
</organism>
<gene>
    <name evidence="1" type="ORF">M427DRAFT_62873</name>
</gene>
<dbReference type="GO" id="GO:0032153">
    <property type="term" value="C:cell division site"/>
    <property type="evidence" value="ECO:0007669"/>
    <property type="project" value="TreeGrafter"/>
</dbReference>
<keyword evidence="2" id="KW-1185">Reference proteome</keyword>
<dbReference type="Proteomes" id="UP000070544">
    <property type="component" value="Unassembled WGS sequence"/>
</dbReference>
<evidence type="ECO:0008006" key="3">
    <source>
        <dbReference type="Google" id="ProtNLM"/>
    </source>
</evidence>
<evidence type="ECO:0000313" key="1">
    <source>
        <dbReference type="EMBL" id="KXS10134.1"/>
    </source>
</evidence>
<dbReference type="InterPro" id="IPR011990">
    <property type="entry name" value="TPR-like_helical_dom_sf"/>
</dbReference>
<dbReference type="AlphaFoldDB" id="A0A139A085"/>
<sequence length="100" mass="10847">MGVSTQQGWGVPCCLPLSCFFFSISSRLGDADAQEQLGYAYKNGAGVRRDKWKAALWLRESAMAGAEAVGDGKPVNVALARSRVLGDSWIWKQKWGGPDL</sequence>
<evidence type="ECO:0000313" key="2">
    <source>
        <dbReference type="Proteomes" id="UP000070544"/>
    </source>
</evidence>
<dbReference type="InterPro" id="IPR052945">
    <property type="entry name" value="Mitotic_Regulator"/>
</dbReference>
<proteinExistence type="predicted"/>
<accession>A0A139A085</accession>
<dbReference type="SUPFAM" id="SSF81901">
    <property type="entry name" value="HCP-like"/>
    <property type="match status" value="1"/>
</dbReference>
<dbReference type="Gene3D" id="1.25.40.10">
    <property type="entry name" value="Tetratricopeptide repeat domain"/>
    <property type="match status" value="1"/>
</dbReference>